<sequence>MYFSPLVLSYAVLGGLVAGLPLSANDSHNAPVIRSANASSSSGKSFVVVKNSCSHSIVAGTSENGNEYGSSLSISAGASHTFDYNAPWEGRIWARKSCEGKTCNFSGLWAPTSLAEFHFADGDAEDFYDISFVDGYNLPLSIAPNTKSDNDYKVAKHCGTPKVSQLPSCPSGFETKDRDGNVDGCKSACSHFQTDEYCCTGAHNSADTCKGSNYAAKVKAAAPDAYSYAFDDETSVYTCKPDGYTVTFCPS</sequence>
<evidence type="ECO:0000256" key="2">
    <source>
        <dbReference type="SAM" id="SignalP"/>
    </source>
</evidence>
<keyword evidence="4" id="KW-1185">Reference proteome</keyword>
<protein>
    <submittedName>
        <fullName evidence="3">Thaumatin family-domain-containing protein</fullName>
    </submittedName>
</protein>
<dbReference type="PROSITE" id="PS51367">
    <property type="entry name" value="THAUMATIN_2"/>
    <property type="match status" value="1"/>
</dbReference>
<reference evidence="3 4" key="1">
    <citation type="submission" date="2016-07" db="EMBL/GenBank/DDBJ databases">
        <title>Pervasive Adenine N6-methylation of Active Genes in Fungi.</title>
        <authorList>
            <consortium name="DOE Joint Genome Institute"/>
            <person name="Mondo S.J."/>
            <person name="Dannebaum R.O."/>
            <person name="Kuo R.C."/>
            <person name="Labutti K."/>
            <person name="Haridas S."/>
            <person name="Kuo A."/>
            <person name="Salamov A."/>
            <person name="Ahrendt S.R."/>
            <person name="Lipzen A."/>
            <person name="Sullivan W."/>
            <person name="Andreopoulos W.B."/>
            <person name="Clum A."/>
            <person name="Lindquist E."/>
            <person name="Daum C."/>
            <person name="Ramamoorthy G.K."/>
            <person name="Gryganskyi A."/>
            <person name="Culley D."/>
            <person name="Magnuson J.K."/>
            <person name="James T.Y."/>
            <person name="O'Malley M.A."/>
            <person name="Stajich J.E."/>
            <person name="Spatafora J.W."/>
            <person name="Visel A."/>
            <person name="Grigoriev I.V."/>
        </authorList>
    </citation>
    <scope>NUCLEOTIDE SEQUENCE [LARGE SCALE GENOMIC DNA]</scope>
    <source>
        <strain evidence="3 4">NRRL 1336</strain>
    </source>
</reference>
<dbReference type="SUPFAM" id="SSF49870">
    <property type="entry name" value="Osmotin, thaumatin-like protein"/>
    <property type="match status" value="1"/>
</dbReference>
<comment type="caution">
    <text evidence="3">The sequence shown here is derived from an EMBL/GenBank/DDBJ whole genome shotgun (WGS) entry which is preliminary data.</text>
</comment>
<dbReference type="SMART" id="SM00205">
    <property type="entry name" value="THN"/>
    <property type="match status" value="1"/>
</dbReference>
<dbReference type="OrthoDB" id="430315at2759"/>
<dbReference type="STRING" id="90262.A0A1X2I7J9"/>
<proteinExistence type="predicted"/>
<dbReference type="Proteomes" id="UP000193560">
    <property type="component" value="Unassembled WGS sequence"/>
</dbReference>
<evidence type="ECO:0000256" key="1">
    <source>
        <dbReference type="PIRSR" id="PIRSR002703-1"/>
    </source>
</evidence>
<dbReference type="PANTHER" id="PTHR31013:SF2">
    <property type="entry name" value="THAUMATIN-LIKE PROTEIN"/>
    <property type="match status" value="1"/>
</dbReference>
<keyword evidence="1" id="KW-1015">Disulfide bond</keyword>
<keyword evidence="2" id="KW-0732">Signal</keyword>
<dbReference type="InterPro" id="IPR037176">
    <property type="entry name" value="Osmotin/thaumatin-like_sf"/>
</dbReference>
<dbReference type="AlphaFoldDB" id="A0A1X2I7J9"/>
<feature type="disulfide bond" evidence="1">
    <location>
        <begin position="189"/>
        <end position="198"/>
    </location>
</feature>
<dbReference type="EMBL" id="MCGE01000022">
    <property type="protein sequence ID" value="ORZ11067.1"/>
    <property type="molecule type" value="Genomic_DNA"/>
</dbReference>
<dbReference type="Pfam" id="PF00314">
    <property type="entry name" value="Thaumatin"/>
    <property type="match status" value="1"/>
</dbReference>
<feature type="disulfide bond" evidence="1">
    <location>
        <begin position="199"/>
        <end position="209"/>
    </location>
</feature>
<dbReference type="InterPro" id="IPR001938">
    <property type="entry name" value="Thaumatin"/>
</dbReference>
<feature type="disulfide bond" evidence="1">
    <location>
        <begin position="53"/>
        <end position="249"/>
    </location>
</feature>
<organism evidence="3 4">
    <name type="scientific">Absidia repens</name>
    <dbReference type="NCBI Taxonomy" id="90262"/>
    <lineage>
        <taxon>Eukaryota</taxon>
        <taxon>Fungi</taxon>
        <taxon>Fungi incertae sedis</taxon>
        <taxon>Mucoromycota</taxon>
        <taxon>Mucoromycotina</taxon>
        <taxon>Mucoromycetes</taxon>
        <taxon>Mucorales</taxon>
        <taxon>Cunninghamellaceae</taxon>
        <taxon>Absidia</taxon>
    </lineage>
</organism>
<feature type="chain" id="PRO_5011987350" evidence="2">
    <location>
        <begin position="20"/>
        <end position="251"/>
    </location>
</feature>
<gene>
    <name evidence="3" type="ORF">BCR42DRAFT_421461</name>
</gene>
<dbReference type="PANTHER" id="PTHR31013">
    <property type="entry name" value="THAUMATIN FAMILY PROTEIN-RELATED"/>
    <property type="match status" value="1"/>
</dbReference>
<dbReference type="PIRSF" id="PIRSF002703">
    <property type="entry name" value="Thaumatin"/>
    <property type="match status" value="1"/>
</dbReference>
<evidence type="ECO:0000313" key="3">
    <source>
        <dbReference type="EMBL" id="ORZ11067.1"/>
    </source>
</evidence>
<feature type="signal peptide" evidence="2">
    <location>
        <begin position="1"/>
        <end position="19"/>
    </location>
</feature>
<dbReference type="Gene3D" id="2.60.110.10">
    <property type="entry name" value="Thaumatin"/>
    <property type="match status" value="1"/>
</dbReference>
<evidence type="ECO:0000313" key="4">
    <source>
        <dbReference type="Proteomes" id="UP000193560"/>
    </source>
</evidence>
<accession>A0A1X2I7J9</accession>
<name>A0A1X2I7J9_9FUNG</name>
<feature type="disulfide bond" evidence="1">
    <location>
        <begin position="169"/>
        <end position="185"/>
    </location>
</feature>